<dbReference type="Proteomes" id="UP000269945">
    <property type="component" value="Unassembled WGS sequence"/>
</dbReference>
<sequence>GSLAIPDQRCGLGTLPVTCPVQVPSATLPQDGPRGRPRVLASSHHCGEWGRQEEAEREGAGRTEEGGGHGRPQAVLG</sequence>
<evidence type="ECO:0000313" key="3">
    <source>
        <dbReference type="Proteomes" id="UP000269945"/>
    </source>
</evidence>
<protein>
    <submittedName>
        <fullName evidence="2">Uncharacterized protein</fullName>
    </submittedName>
</protein>
<evidence type="ECO:0000256" key="1">
    <source>
        <dbReference type="SAM" id="MobiDB-lite"/>
    </source>
</evidence>
<dbReference type="EMBL" id="CYRY02003749">
    <property type="protein sequence ID" value="VCW68334.1"/>
    <property type="molecule type" value="Genomic_DNA"/>
</dbReference>
<feature type="compositionally biased region" description="Basic and acidic residues" evidence="1">
    <location>
        <begin position="45"/>
        <end position="68"/>
    </location>
</feature>
<feature type="non-terminal residue" evidence="2">
    <location>
        <position position="1"/>
    </location>
</feature>
<gene>
    <name evidence="2" type="ORF">BN2614_LOCUS2</name>
</gene>
<evidence type="ECO:0000313" key="2">
    <source>
        <dbReference type="EMBL" id="VCW68334.1"/>
    </source>
</evidence>
<organism evidence="2 3">
    <name type="scientific">Gulo gulo</name>
    <name type="common">Wolverine</name>
    <name type="synonym">Gluton</name>
    <dbReference type="NCBI Taxonomy" id="48420"/>
    <lineage>
        <taxon>Eukaryota</taxon>
        <taxon>Metazoa</taxon>
        <taxon>Chordata</taxon>
        <taxon>Craniata</taxon>
        <taxon>Vertebrata</taxon>
        <taxon>Euteleostomi</taxon>
        <taxon>Mammalia</taxon>
        <taxon>Eutheria</taxon>
        <taxon>Laurasiatheria</taxon>
        <taxon>Carnivora</taxon>
        <taxon>Caniformia</taxon>
        <taxon>Musteloidea</taxon>
        <taxon>Mustelidae</taxon>
        <taxon>Guloninae</taxon>
        <taxon>Gulo</taxon>
    </lineage>
</organism>
<name>A0A9X9LHI7_GULGU</name>
<keyword evidence="3" id="KW-1185">Reference proteome</keyword>
<reference evidence="2 3" key="1">
    <citation type="submission" date="2018-10" db="EMBL/GenBank/DDBJ databases">
        <authorList>
            <person name="Ekblom R."/>
            <person name="Jareborg N."/>
        </authorList>
    </citation>
    <scope>NUCLEOTIDE SEQUENCE [LARGE SCALE GENOMIC DNA]</scope>
    <source>
        <tissue evidence="2">Muscle</tissue>
    </source>
</reference>
<feature type="region of interest" description="Disordered" evidence="1">
    <location>
        <begin position="22"/>
        <end position="77"/>
    </location>
</feature>
<dbReference type="AlphaFoldDB" id="A0A9X9LHI7"/>
<accession>A0A9X9LHI7</accession>
<proteinExistence type="predicted"/>
<comment type="caution">
    <text evidence="2">The sequence shown here is derived from an EMBL/GenBank/DDBJ whole genome shotgun (WGS) entry which is preliminary data.</text>
</comment>